<dbReference type="Gene3D" id="3.30.1490.110">
    <property type="match status" value="1"/>
</dbReference>
<feature type="region of interest" description="Disordered" evidence="7">
    <location>
        <begin position="383"/>
        <end position="405"/>
    </location>
</feature>
<dbReference type="GO" id="GO:0043093">
    <property type="term" value="P:FtsZ-dependent cytokinesis"/>
    <property type="evidence" value="ECO:0007669"/>
    <property type="project" value="UniProtKB-UniRule"/>
</dbReference>
<dbReference type="Proteomes" id="UP000078070">
    <property type="component" value="Chromosome"/>
</dbReference>
<evidence type="ECO:0000256" key="3">
    <source>
        <dbReference type="ARBA" id="ARBA00023136"/>
    </source>
</evidence>
<dbReference type="AlphaFoldDB" id="A0A1A9EVM6"/>
<evidence type="ECO:0000256" key="5">
    <source>
        <dbReference type="HAMAP-Rule" id="MF_02033"/>
    </source>
</evidence>
<dbReference type="SUPFAM" id="SSF53067">
    <property type="entry name" value="Actin-like ATPase domain"/>
    <property type="match status" value="2"/>
</dbReference>
<proteinExistence type="inferred from homology"/>
<reference evidence="10" key="1">
    <citation type="submission" date="2016-05" db="EMBL/GenBank/DDBJ databases">
        <authorList>
            <person name="Baek K."/>
            <person name="Yang S.-J."/>
        </authorList>
    </citation>
    <scope>NUCLEOTIDE SEQUENCE [LARGE SCALE GENOMIC DNA]</scope>
    <source>
        <strain evidence="10">ST58-10</strain>
    </source>
</reference>
<dbReference type="CDD" id="cd24048">
    <property type="entry name" value="ASKHA_NBD_FtsA"/>
    <property type="match status" value="1"/>
</dbReference>
<evidence type="ECO:0000256" key="4">
    <source>
        <dbReference type="ARBA" id="ARBA00023306"/>
    </source>
</evidence>
<dbReference type="FunFam" id="3.30.420.40:FF:000035">
    <property type="entry name" value="Cell division protein FtsA"/>
    <property type="match status" value="1"/>
</dbReference>
<comment type="similarity">
    <text evidence="5 6">Belongs to the FtsA/MreB family.</text>
</comment>
<organism evidence="9 10">
    <name type="scientific">Marinobacterium aestuarii</name>
    <dbReference type="NCBI Taxonomy" id="1821621"/>
    <lineage>
        <taxon>Bacteria</taxon>
        <taxon>Pseudomonadati</taxon>
        <taxon>Pseudomonadota</taxon>
        <taxon>Gammaproteobacteria</taxon>
        <taxon>Oceanospirillales</taxon>
        <taxon>Oceanospirillaceae</taxon>
        <taxon>Marinobacterium</taxon>
    </lineage>
</organism>
<evidence type="ECO:0000313" key="10">
    <source>
        <dbReference type="Proteomes" id="UP000078070"/>
    </source>
</evidence>
<evidence type="ECO:0000259" key="8">
    <source>
        <dbReference type="SMART" id="SM00842"/>
    </source>
</evidence>
<evidence type="ECO:0000313" key="9">
    <source>
        <dbReference type="EMBL" id="ANG61956.1"/>
    </source>
</evidence>
<dbReference type="GO" id="GO:0032153">
    <property type="term" value="C:cell division site"/>
    <property type="evidence" value="ECO:0007669"/>
    <property type="project" value="UniProtKB-UniRule"/>
</dbReference>
<keyword evidence="2 5" id="KW-0132">Cell division</keyword>
<dbReference type="PANTHER" id="PTHR32432">
    <property type="entry name" value="CELL DIVISION PROTEIN FTSA-RELATED"/>
    <property type="match status" value="1"/>
</dbReference>
<dbReference type="KEGG" id="mars:A8C75_05290"/>
<dbReference type="EMBL" id="CP015839">
    <property type="protein sequence ID" value="ANG61956.1"/>
    <property type="molecule type" value="Genomic_DNA"/>
</dbReference>
<comment type="function">
    <text evidence="5 6">Cell division protein that is involved in the assembly of the Z ring. May serve as a membrane anchor for the Z ring.</text>
</comment>
<dbReference type="Pfam" id="PF14450">
    <property type="entry name" value="FtsA"/>
    <property type="match status" value="2"/>
</dbReference>
<comment type="subunit">
    <text evidence="5">Self-interacts. Interacts with FtsZ.</text>
</comment>
<dbReference type="STRING" id="1821621.A8C75_05290"/>
<evidence type="ECO:0000256" key="1">
    <source>
        <dbReference type="ARBA" id="ARBA00022475"/>
    </source>
</evidence>
<dbReference type="InterPro" id="IPR003494">
    <property type="entry name" value="SHS2_FtsA"/>
</dbReference>
<protein>
    <recommendedName>
        <fullName evidence="5 6">Cell division protein FtsA</fullName>
    </recommendedName>
</protein>
<sequence length="431" mass="46526">MSDSNMIVVLDIGTSKVVCLVGEVGPDGRIEIIGVGSQPSRGLKRGVVVNIESTVSSIQRAVEEAELMAGCKIHSVTVGIAGSHISSMNSHGIVAVKDREVTEHDLERVIDAARAVAIPADQKILHILPQEYLIDNQEGIREPLGMSGVRLEARVHLVSGAINAVQNIEKCIRRCGLEVDHVVLEQLASSYAVLTDDEKELGVCMVDIGGGTTDIAIFIGGAIRHTAVIPIAGDQVTNDIAMALRTPTPHAEQIKIKYACALAQLAGVNETIKVPSVGDRPARDLSRQALAEVVEPRYDELFSLIQTELRRSGFEDLVAAGLVMTGGSAKMEGAVELAEEIFHMPVRLAVPSGVFGMEDVLKNPIYATGTGLLHYARQEHQYQSPTNRLPAVSPRSSMQELPSRRRQIQMPELPSVGSMLGRMKTWFQGNF</sequence>
<dbReference type="InterPro" id="IPR043129">
    <property type="entry name" value="ATPase_NBD"/>
</dbReference>
<accession>A0A1A9EVM6</accession>
<name>A0A1A9EVM6_9GAMM</name>
<dbReference type="SMART" id="SM00842">
    <property type="entry name" value="FtsA"/>
    <property type="match status" value="1"/>
</dbReference>
<dbReference type="InterPro" id="IPR050696">
    <property type="entry name" value="FtsA/MreB"/>
</dbReference>
<evidence type="ECO:0000256" key="2">
    <source>
        <dbReference type="ARBA" id="ARBA00022618"/>
    </source>
</evidence>
<dbReference type="GO" id="GO:0009898">
    <property type="term" value="C:cytoplasmic side of plasma membrane"/>
    <property type="evidence" value="ECO:0007669"/>
    <property type="project" value="UniProtKB-UniRule"/>
</dbReference>
<dbReference type="InterPro" id="IPR020823">
    <property type="entry name" value="Cell_div_FtsA"/>
</dbReference>
<dbReference type="FunFam" id="3.30.1490.110:FF:000001">
    <property type="entry name" value="Cell division protein FtsA"/>
    <property type="match status" value="1"/>
</dbReference>
<keyword evidence="10" id="KW-1185">Reference proteome</keyword>
<evidence type="ECO:0000256" key="6">
    <source>
        <dbReference type="PIRNR" id="PIRNR003101"/>
    </source>
</evidence>
<dbReference type="PIRSF" id="PIRSF003101">
    <property type="entry name" value="FtsA"/>
    <property type="match status" value="1"/>
</dbReference>
<evidence type="ECO:0000256" key="7">
    <source>
        <dbReference type="SAM" id="MobiDB-lite"/>
    </source>
</evidence>
<dbReference type="FunFam" id="3.30.420.40:FF:000032">
    <property type="entry name" value="Cell division protein FtsA"/>
    <property type="match status" value="1"/>
</dbReference>
<dbReference type="HAMAP" id="MF_02033">
    <property type="entry name" value="FtsA"/>
    <property type="match status" value="1"/>
</dbReference>
<keyword evidence="3 5" id="KW-0472">Membrane</keyword>
<reference evidence="9 10" key="2">
    <citation type="journal article" date="2018" name="Int. J. Syst. Evol. Microbiol.">
        <title>Marinobacterium aestuarii sp. nov., a benzene-degrading marine bacterium isolated from estuary sediment.</title>
        <authorList>
            <person name="Bae S.S."/>
            <person name="Jung J."/>
            <person name="Chung D."/>
            <person name="Baek K."/>
        </authorList>
    </citation>
    <scope>NUCLEOTIDE SEQUENCE [LARGE SCALE GENOMIC DNA]</scope>
    <source>
        <strain evidence="9 10">ST58-10</strain>
    </source>
</reference>
<feature type="domain" description="SHS2" evidence="8">
    <location>
        <begin position="7"/>
        <end position="193"/>
    </location>
</feature>
<dbReference type="PANTHER" id="PTHR32432:SF4">
    <property type="entry name" value="CELL DIVISION PROTEIN FTSA"/>
    <property type="match status" value="1"/>
</dbReference>
<comment type="subcellular location">
    <subcellularLocation>
        <location evidence="5">Cell membrane</location>
        <topology evidence="5">Peripheral membrane protein</topology>
        <orientation evidence="5">Cytoplasmic side</orientation>
    </subcellularLocation>
    <text evidence="5">Localizes to the Z ring in an FtsZ-dependent manner. Targeted to the membrane through a conserved C-terminal amphipathic helix.</text>
</comment>
<dbReference type="Gene3D" id="3.30.420.40">
    <property type="match status" value="1"/>
</dbReference>
<dbReference type="NCBIfam" id="NF007009">
    <property type="entry name" value="PRK09472.1"/>
    <property type="match status" value="1"/>
</dbReference>
<dbReference type="Pfam" id="PF02491">
    <property type="entry name" value="SHS2_FTSA"/>
    <property type="match status" value="1"/>
</dbReference>
<dbReference type="NCBIfam" id="TIGR01174">
    <property type="entry name" value="ftsA"/>
    <property type="match status" value="1"/>
</dbReference>
<keyword evidence="1 5" id="KW-1003">Cell membrane</keyword>
<keyword evidence="4 5" id="KW-0131">Cell cycle</keyword>
<gene>
    <name evidence="5" type="primary">ftsA</name>
    <name evidence="9" type="ORF">A8C75_05290</name>
</gene>
<dbReference type="OrthoDB" id="9810567at2"/>
<dbReference type="RefSeq" id="WP_067379118.1">
    <property type="nucleotide sequence ID" value="NZ_CP015839.1"/>
</dbReference>